<evidence type="ECO:0000313" key="1">
    <source>
        <dbReference type="EMBL" id="ELQ75289.1"/>
    </source>
</evidence>
<protein>
    <submittedName>
        <fullName evidence="1">Uncharacterized protein</fullName>
    </submittedName>
</protein>
<dbReference type="EMBL" id="JH993974">
    <property type="protein sequence ID" value="ELQ75289.1"/>
    <property type="molecule type" value="Genomic_DNA"/>
</dbReference>
<keyword evidence="2" id="KW-1185">Reference proteome</keyword>
<proteinExistence type="predicted"/>
<organism evidence="1 2">
    <name type="scientific">Trachipleistophora hominis</name>
    <name type="common">Microsporidian parasite</name>
    <dbReference type="NCBI Taxonomy" id="72359"/>
    <lineage>
        <taxon>Eukaryota</taxon>
        <taxon>Fungi</taxon>
        <taxon>Fungi incertae sedis</taxon>
        <taxon>Microsporidia</taxon>
        <taxon>Pleistophoridae</taxon>
        <taxon>Trachipleistophora</taxon>
    </lineage>
</organism>
<dbReference type="AlphaFoldDB" id="L7JV45"/>
<evidence type="ECO:0000313" key="2">
    <source>
        <dbReference type="Proteomes" id="UP000011185"/>
    </source>
</evidence>
<dbReference type="VEuPathDB" id="MicrosporidiaDB:THOM_1786"/>
<gene>
    <name evidence="1" type="ORF">THOM_1786</name>
</gene>
<sequence length="67" mass="8117">MDIIIELDDKIQLNGNERIEYIDDNKLVIHMMDKKLVYRIEECLSSYIAVYDEKERYLINHVGKREE</sequence>
<reference evidence="1 2" key="1">
    <citation type="journal article" date="2012" name="PLoS Pathog.">
        <title>The genome of the obligate intracellular parasite Trachipleistophora hominis: new insights into microsporidian genome dynamics and reductive evolution.</title>
        <authorList>
            <person name="Heinz E."/>
            <person name="Williams T.A."/>
            <person name="Nakjang S."/>
            <person name="Noel C.J."/>
            <person name="Swan D.C."/>
            <person name="Goldberg A.V."/>
            <person name="Harris S.R."/>
            <person name="Weinmaier T."/>
            <person name="Markert S."/>
            <person name="Becher D."/>
            <person name="Bernhardt J."/>
            <person name="Dagan T."/>
            <person name="Hacker C."/>
            <person name="Lucocq J.M."/>
            <person name="Schweder T."/>
            <person name="Rattei T."/>
            <person name="Hall N."/>
            <person name="Hirt R.P."/>
            <person name="Embley T.M."/>
        </authorList>
    </citation>
    <scope>NUCLEOTIDE SEQUENCE [LARGE SCALE GENOMIC DNA]</scope>
</reference>
<accession>L7JV45</accession>
<name>L7JV45_TRAHO</name>
<dbReference type="InParanoid" id="L7JV45"/>
<dbReference type="HOGENOM" id="CLU_2814237_0_0_1"/>
<dbReference type="Proteomes" id="UP000011185">
    <property type="component" value="Unassembled WGS sequence"/>
</dbReference>